<evidence type="ECO:0000313" key="2">
    <source>
        <dbReference type="Proteomes" id="UP001197974"/>
    </source>
</evidence>
<proteinExistence type="predicted"/>
<protein>
    <submittedName>
        <fullName evidence="1">Uncharacterized protein</fullName>
    </submittedName>
</protein>
<sequence length="123" mass="14332">MRTRLEVIKATQMEGKILFHVEEDIEENLVATGQLITDQDNVAFIYLLDNGSNYIYLSFKEPIWSKLSDLVTNDDKPYIKVGKQEIELTHFLAELHYLIDNIDGNANYGVEMEQKVRQYFINT</sequence>
<dbReference type="Pfam" id="PF19785">
    <property type="entry name" value="UPF0738"/>
    <property type="match status" value="1"/>
</dbReference>
<keyword evidence="2" id="KW-1185">Reference proteome</keyword>
<dbReference type="Proteomes" id="UP001197974">
    <property type="component" value="Chromosome"/>
</dbReference>
<reference evidence="1 2" key="1">
    <citation type="submission" date="2023-06" db="EMBL/GenBank/DDBJ databases">
        <title>Five Gram-positive bacteria isolated from mangrove sediments in Shenzhen, Guangdong, China.</title>
        <authorList>
            <person name="Yu S."/>
            <person name="Zheng W."/>
            <person name="Huang Y."/>
        </authorList>
    </citation>
    <scope>NUCLEOTIDE SEQUENCE [LARGE SCALE GENOMIC DNA]</scope>
    <source>
        <strain evidence="1 2">SaN35-3</strain>
    </source>
</reference>
<dbReference type="InterPro" id="IPR020908">
    <property type="entry name" value="UPF0738"/>
</dbReference>
<gene>
    <name evidence="1" type="ORF">LC087_01650</name>
</gene>
<organism evidence="1 2">
    <name type="scientific">Bacillus carboniphilus</name>
    <dbReference type="NCBI Taxonomy" id="86663"/>
    <lineage>
        <taxon>Bacteria</taxon>
        <taxon>Bacillati</taxon>
        <taxon>Bacillota</taxon>
        <taxon>Bacilli</taxon>
        <taxon>Bacillales</taxon>
        <taxon>Bacillaceae</taxon>
        <taxon>Bacillus</taxon>
    </lineage>
</organism>
<accession>A0ABY9JU99</accession>
<name>A0ABY9JU99_9BACI</name>
<dbReference type="EMBL" id="CP129013">
    <property type="protein sequence ID" value="WLR42955.1"/>
    <property type="molecule type" value="Genomic_DNA"/>
</dbReference>
<dbReference type="RefSeq" id="WP_226538767.1">
    <property type="nucleotide sequence ID" value="NZ_CP129013.1"/>
</dbReference>
<evidence type="ECO:0000313" key="1">
    <source>
        <dbReference type="EMBL" id="WLR42955.1"/>
    </source>
</evidence>